<gene>
    <name evidence="3" type="ORF">IFO71_17510</name>
</gene>
<evidence type="ECO:0000256" key="1">
    <source>
        <dbReference type="SAM" id="SignalP"/>
    </source>
</evidence>
<dbReference type="SMART" id="SM00869">
    <property type="entry name" value="Autotransporter"/>
    <property type="match status" value="1"/>
</dbReference>
<dbReference type="GO" id="GO:0019867">
    <property type="term" value="C:outer membrane"/>
    <property type="evidence" value="ECO:0007669"/>
    <property type="project" value="InterPro"/>
</dbReference>
<dbReference type="Pfam" id="PF03797">
    <property type="entry name" value="Autotransporter"/>
    <property type="match status" value="1"/>
</dbReference>
<organism evidence="3 4">
    <name type="scientific">Pseudomarimonas arenosa</name>
    <dbReference type="NCBI Taxonomy" id="2774145"/>
    <lineage>
        <taxon>Bacteria</taxon>
        <taxon>Pseudomonadati</taxon>
        <taxon>Pseudomonadota</taxon>
        <taxon>Gammaproteobacteria</taxon>
        <taxon>Lysobacterales</taxon>
        <taxon>Lysobacteraceae</taxon>
        <taxon>Pseudomarimonas</taxon>
    </lineage>
</organism>
<feature type="domain" description="Autotransporter" evidence="2">
    <location>
        <begin position="334"/>
        <end position="621"/>
    </location>
</feature>
<sequence length="621" mass="66016">MRINVMWALVCLTLLATDALALTRQSRVHILENGRAVRSLAIASMKTQAFCQANPDVIISYLETISTNPATVRESAGSVDATVRVDVDAICAQGGAVLTLDYAALPGSSAQPGSDYTVFATFEVNFLSLTQFGSATASSTRTISLVNDDIEESIETIDIGLVDGLLVTDPNGFATVDRIIPDGSIIASISISDDDGLNADNVIDTLTQGLGSGADPVAQAAIVPLAENCSTATDPAILDQCAAILAAASNPVVLTQVLQAISGEELSAQITSSIDSGNSRGAQINGRIAALRGGATGISLDDVTFNLDGASLPLARMLGHTLGVADGEPDRGGLFDQRLGAFLNVTVLGGQRDRDAFEVGFDFDGYSALAGVDYRFTDDFIAGAAVGYSDLESDLEQDGGGLDSKGWSLTGYGTWLFDNQSYFDFAVGGLWNDYEQSRLVDLTLLGDGFGRSVATGSTDGDQLSLSLGFGRDFAWGEWTYSPRGSLLWSRSTIDGFTESGAGINDLIFSDQDFRSMLWTLSQSLSRVYSVASGALQPYLGLDVSRETKNNAFLISPALRVRPDQRSTPVFINESDRLFGRAELGVTYVGAHGRQWFFSYSRLLAFENVDAWAVRGGFRVEF</sequence>
<evidence type="ECO:0000313" key="4">
    <source>
        <dbReference type="Proteomes" id="UP000613768"/>
    </source>
</evidence>
<dbReference type="InterPro" id="IPR036709">
    <property type="entry name" value="Autotransporte_beta_dom_sf"/>
</dbReference>
<dbReference type="PROSITE" id="PS51208">
    <property type="entry name" value="AUTOTRANSPORTER"/>
    <property type="match status" value="1"/>
</dbReference>
<keyword evidence="4" id="KW-1185">Reference proteome</keyword>
<dbReference type="InterPro" id="IPR005546">
    <property type="entry name" value="Autotransporte_beta"/>
</dbReference>
<proteinExistence type="predicted"/>
<dbReference type="SUPFAM" id="SSF103515">
    <property type="entry name" value="Autotransporter"/>
    <property type="match status" value="1"/>
</dbReference>
<name>A0AAW3ZR20_9GAMM</name>
<evidence type="ECO:0000259" key="2">
    <source>
        <dbReference type="PROSITE" id="PS51208"/>
    </source>
</evidence>
<protein>
    <submittedName>
        <fullName evidence="3">Autotransporter outer membrane beta-barrel domain-containing protein</fullName>
    </submittedName>
</protein>
<dbReference type="AlphaFoldDB" id="A0AAW3ZR20"/>
<dbReference type="NCBIfam" id="TIGR01414">
    <property type="entry name" value="autotrans_barl"/>
    <property type="match status" value="1"/>
</dbReference>
<reference evidence="3 4" key="1">
    <citation type="submission" date="2020-09" db="EMBL/GenBank/DDBJ databases">
        <title>Pseudoxanthomonas sp. CAU 1598 isolated from sand of Yaerae Beach.</title>
        <authorList>
            <person name="Kim W."/>
        </authorList>
    </citation>
    <scope>NUCLEOTIDE SEQUENCE [LARGE SCALE GENOMIC DNA]</scope>
    <source>
        <strain evidence="3 4">CAU 1598</strain>
    </source>
</reference>
<dbReference type="Proteomes" id="UP000613768">
    <property type="component" value="Unassembled WGS sequence"/>
</dbReference>
<dbReference type="EMBL" id="JACYTR010000055">
    <property type="protein sequence ID" value="MBD8527544.1"/>
    <property type="molecule type" value="Genomic_DNA"/>
</dbReference>
<feature type="signal peptide" evidence="1">
    <location>
        <begin position="1"/>
        <end position="21"/>
    </location>
</feature>
<dbReference type="InterPro" id="IPR006315">
    <property type="entry name" value="OM_autotransptr_brl_dom"/>
</dbReference>
<accession>A0AAW3ZR20</accession>
<dbReference type="Gene3D" id="2.40.128.130">
    <property type="entry name" value="Autotransporter beta-domain"/>
    <property type="match status" value="1"/>
</dbReference>
<comment type="caution">
    <text evidence="3">The sequence shown here is derived from an EMBL/GenBank/DDBJ whole genome shotgun (WGS) entry which is preliminary data.</text>
</comment>
<keyword evidence="1" id="KW-0732">Signal</keyword>
<dbReference type="RefSeq" id="WP_192030963.1">
    <property type="nucleotide sequence ID" value="NZ_JACYTR010000055.1"/>
</dbReference>
<feature type="chain" id="PRO_5043520582" evidence="1">
    <location>
        <begin position="22"/>
        <end position="621"/>
    </location>
</feature>
<evidence type="ECO:0000313" key="3">
    <source>
        <dbReference type="EMBL" id="MBD8527544.1"/>
    </source>
</evidence>